<evidence type="ECO:0000256" key="4">
    <source>
        <dbReference type="ARBA" id="ARBA00023004"/>
    </source>
</evidence>
<dbReference type="PANTHER" id="PTHR47627:SF1">
    <property type="entry name" value="RUBREDOXIN-1-RELATED"/>
    <property type="match status" value="1"/>
</dbReference>
<dbReference type="GO" id="GO:0043448">
    <property type="term" value="P:alkane catabolic process"/>
    <property type="evidence" value="ECO:0007669"/>
    <property type="project" value="TreeGrafter"/>
</dbReference>
<organism evidence="7 8">
    <name type="scientific">Ostreobium quekettii</name>
    <dbReference type="NCBI Taxonomy" id="121088"/>
    <lineage>
        <taxon>Eukaryota</taxon>
        <taxon>Viridiplantae</taxon>
        <taxon>Chlorophyta</taxon>
        <taxon>core chlorophytes</taxon>
        <taxon>Ulvophyceae</taxon>
        <taxon>TCBD clade</taxon>
        <taxon>Bryopsidales</taxon>
        <taxon>Ostreobineae</taxon>
        <taxon>Ostreobiaceae</taxon>
        <taxon>Ostreobium</taxon>
    </lineage>
</organism>
<dbReference type="GO" id="GO:0009055">
    <property type="term" value="F:electron transfer activity"/>
    <property type="evidence" value="ECO:0007669"/>
    <property type="project" value="TreeGrafter"/>
</dbReference>
<dbReference type="Pfam" id="PF00301">
    <property type="entry name" value="Rubredoxin"/>
    <property type="match status" value="1"/>
</dbReference>
<dbReference type="AlphaFoldDB" id="A0A8S1J9L1"/>
<dbReference type="SUPFAM" id="SSF57802">
    <property type="entry name" value="Rubredoxin-like"/>
    <property type="match status" value="1"/>
</dbReference>
<evidence type="ECO:0000313" key="8">
    <source>
        <dbReference type="Proteomes" id="UP000708148"/>
    </source>
</evidence>
<evidence type="ECO:0000259" key="6">
    <source>
        <dbReference type="PROSITE" id="PS50903"/>
    </source>
</evidence>
<dbReference type="InterPro" id="IPR024934">
    <property type="entry name" value="Rubredoxin-like_dom"/>
</dbReference>
<comment type="caution">
    <text evidence="7">The sequence shown here is derived from an EMBL/GenBank/DDBJ whole genome shotgun (WGS) entry which is preliminary data.</text>
</comment>
<dbReference type="EMBL" id="CAJHUC010001206">
    <property type="protein sequence ID" value="CAD7700252.1"/>
    <property type="molecule type" value="Genomic_DNA"/>
</dbReference>
<dbReference type="PANTHER" id="PTHR47627">
    <property type="entry name" value="RUBREDOXIN"/>
    <property type="match status" value="1"/>
</dbReference>
<sequence length="190" mass="20760">MRAAVFAECGAVGCRAGGDRRAGWHCRGGPVLPRRVRSQFGSQANPHLKWCLRAEAETSTEDSEVEFVDEEAAKRQKAEALRAQEKFMVIGEGNATCSSCGYEYLREKGDKEFPVPAGTSFLDLPDDYVCPLCGAEKSKFRSSSQEVAGFAVNQGYGFGANTMTSGQKQLLIWGSFALFFLIFLSGYLLT</sequence>
<proteinExistence type="predicted"/>
<dbReference type="InterPro" id="IPR050526">
    <property type="entry name" value="Rubredoxin_ET"/>
</dbReference>
<feature type="domain" description="Rubredoxin-like" evidence="6">
    <location>
        <begin position="92"/>
        <end position="143"/>
    </location>
</feature>
<gene>
    <name evidence="7" type="ORF">OSTQU699_LOCUS5611</name>
</gene>
<evidence type="ECO:0000313" key="7">
    <source>
        <dbReference type="EMBL" id="CAD7700252.1"/>
    </source>
</evidence>
<dbReference type="Proteomes" id="UP000708148">
    <property type="component" value="Unassembled WGS sequence"/>
</dbReference>
<evidence type="ECO:0000256" key="5">
    <source>
        <dbReference type="SAM" id="Phobius"/>
    </source>
</evidence>
<dbReference type="GO" id="GO:0005506">
    <property type="term" value="F:iron ion binding"/>
    <property type="evidence" value="ECO:0007669"/>
    <property type="project" value="InterPro"/>
</dbReference>
<reference evidence="7" key="1">
    <citation type="submission" date="2020-12" db="EMBL/GenBank/DDBJ databases">
        <authorList>
            <person name="Iha C."/>
        </authorList>
    </citation>
    <scope>NUCLEOTIDE SEQUENCE</scope>
</reference>
<dbReference type="PROSITE" id="PS50903">
    <property type="entry name" value="RUBREDOXIN_LIKE"/>
    <property type="match status" value="1"/>
</dbReference>
<evidence type="ECO:0000256" key="1">
    <source>
        <dbReference type="ARBA" id="ARBA00022448"/>
    </source>
</evidence>
<keyword evidence="3" id="KW-0249">Electron transport</keyword>
<accession>A0A8S1J9L1</accession>
<keyword evidence="4" id="KW-0408">Iron</keyword>
<dbReference type="PRINTS" id="PR00163">
    <property type="entry name" value="RUBREDOXIN"/>
</dbReference>
<keyword evidence="1" id="KW-0813">Transport</keyword>
<keyword evidence="5" id="KW-0472">Membrane</keyword>
<name>A0A8S1J9L1_9CHLO</name>
<evidence type="ECO:0000256" key="2">
    <source>
        <dbReference type="ARBA" id="ARBA00022723"/>
    </source>
</evidence>
<dbReference type="Gene3D" id="2.20.28.10">
    <property type="match status" value="1"/>
</dbReference>
<feature type="transmembrane region" description="Helical" evidence="5">
    <location>
        <begin position="170"/>
        <end position="189"/>
    </location>
</feature>
<protein>
    <recommendedName>
        <fullName evidence="6">Rubredoxin-like domain-containing protein</fullName>
    </recommendedName>
</protein>
<dbReference type="OrthoDB" id="6379857at2759"/>
<keyword evidence="2" id="KW-0479">Metal-binding</keyword>
<keyword evidence="5" id="KW-0812">Transmembrane</keyword>
<keyword evidence="8" id="KW-1185">Reference proteome</keyword>
<dbReference type="GO" id="GO:0009507">
    <property type="term" value="C:chloroplast"/>
    <property type="evidence" value="ECO:0007669"/>
    <property type="project" value="TreeGrafter"/>
</dbReference>
<evidence type="ECO:0000256" key="3">
    <source>
        <dbReference type="ARBA" id="ARBA00022982"/>
    </source>
</evidence>
<keyword evidence="5" id="KW-1133">Transmembrane helix</keyword>
<dbReference type="InterPro" id="IPR024935">
    <property type="entry name" value="Rubredoxin_dom"/>
</dbReference>
<dbReference type="CDD" id="cd00730">
    <property type="entry name" value="rubredoxin"/>
    <property type="match status" value="1"/>
</dbReference>